<dbReference type="Proteomes" id="UP000489600">
    <property type="component" value="Unassembled WGS sequence"/>
</dbReference>
<reference evidence="2" key="1">
    <citation type="submission" date="2019-07" db="EMBL/GenBank/DDBJ databases">
        <authorList>
            <person name="Dittberner H."/>
        </authorList>
    </citation>
    <scope>NUCLEOTIDE SEQUENCE [LARGE SCALE GENOMIC DNA]</scope>
</reference>
<dbReference type="AlphaFoldDB" id="A0A565CG72"/>
<organism evidence="2 3">
    <name type="scientific">Arabis nemorensis</name>
    <dbReference type="NCBI Taxonomy" id="586526"/>
    <lineage>
        <taxon>Eukaryota</taxon>
        <taxon>Viridiplantae</taxon>
        <taxon>Streptophyta</taxon>
        <taxon>Embryophyta</taxon>
        <taxon>Tracheophyta</taxon>
        <taxon>Spermatophyta</taxon>
        <taxon>Magnoliopsida</taxon>
        <taxon>eudicotyledons</taxon>
        <taxon>Gunneridae</taxon>
        <taxon>Pentapetalae</taxon>
        <taxon>rosids</taxon>
        <taxon>malvids</taxon>
        <taxon>Brassicales</taxon>
        <taxon>Brassicaceae</taxon>
        <taxon>Arabideae</taxon>
        <taxon>Arabis</taxon>
    </lineage>
</organism>
<gene>
    <name evidence="2" type="ORF">ANE_LOCUS22955</name>
</gene>
<accession>A0A565CG72</accession>
<keyword evidence="1" id="KW-1133">Transmembrane helix</keyword>
<sequence length="215" mass="24208">MVVNLIGSSWLRQLSDAGFEQVASRRNQTLLWSVVIVFWMFFVGCCVQGKVSEHKSAANLYWISTIGSTCERLLWDSGYRLVPRRNRSDSILIMSESKDLISMESNSRDLGAEDWRISGFTGLSGSQINQGNSKDWLSNLVFNHTNPSHSVIEVIPSDFNQGGLMRGVIRGSKMNQLFPSKRLHKGRLGSYFCPHSVLKFPLSSKTEKPNLFSQT</sequence>
<dbReference type="EMBL" id="CABITT030000007">
    <property type="protein sequence ID" value="VVB12511.1"/>
    <property type="molecule type" value="Genomic_DNA"/>
</dbReference>
<evidence type="ECO:0000313" key="3">
    <source>
        <dbReference type="Proteomes" id="UP000489600"/>
    </source>
</evidence>
<keyword evidence="3" id="KW-1185">Reference proteome</keyword>
<evidence type="ECO:0000256" key="1">
    <source>
        <dbReference type="SAM" id="Phobius"/>
    </source>
</evidence>
<feature type="transmembrane region" description="Helical" evidence="1">
    <location>
        <begin position="29"/>
        <end position="47"/>
    </location>
</feature>
<comment type="caution">
    <text evidence="2">The sequence shown here is derived from an EMBL/GenBank/DDBJ whole genome shotgun (WGS) entry which is preliminary data.</text>
</comment>
<proteinExistence type="predicted"/>
<keyword evidence="1" id="KW-0472">Membrane</keyword>
<name>A0A565CG72_9BRAS</name>
<evidence type="ECO:0000313" key="2">
    <source>
        <dbReference type="EMBL" id="VVB12511.1"/>
    </source>
</evidence>
<keyword evidence="1" id="KW-0812">Transmembrane</keyword>
<protein>
    <submittedName>
        <fullName evidence="2">Uncharacterized protein</fullName>
    </submittedName>
</protein>